<evidence type="ECO:0000256" key="1">
    <source>
        <dbReference type="ARBA" id="ARBA00009437"/>
    </source>
</evidence>
<dbReference type="PANTHER" id="PTHR30537">
    <property type="entry name" value="HTH-TYPE TRANSCRIPTIONAL REGULATOR"/>
    <property type="match status" value="1"/>
</dbReference>
<evidence type="ECO:0000256" key="4">
    <source>
        <dbReference type="ARBA" id="ARBA00023163"/>
    </source>
</evidence>
<dbReference type="GO" id="GO:0043565">
    <property type="term" value="F:sequence-specific DNA binding"/>
    <property type="evidence" value="ECO:0007669"/>
    <property type="project" value="TreeGrafter"/>
</dbReference>
<dbReference type="CDD" id="cd08473">
    <property type="entry name" value="PBP2_CrgA_like_4"/>
    <property type="match status" value="1"/>
</dbReference>
<feature type="domain" description="HTH lysR-type" evidence="5">
    <location>
        <begin position="5"/>
        <end position="62"/>
    </location>
</feature>
<dbReference type="Gene3D" id="1.10.10.10">
    <property type="entry name" value="Winged helix-like DNA-binding domain superfamily/Winged helix DNA-binding domain"/>
    <property type="match status" value="1"/>
</dbReference>
<dbReference type="InterPro" id="IPR058163">
    <property type="entry name" value="LysR-type_TF_proteobact-type"/>
</dbReference>
<evidence type="ECO:0000256" key="3">
    <source>
        <dbReference type="ARBA" id="ARBA00023125"/>
    </source>
</evidence>
<dbReference type="Pfam" id="PF03466">
    <property type="entry name" value="LysR_substrate"/>
    <property type="match status" value="1"/>
</dbReference>
<dbReference type="Proteomes" id="UP000252174">
    <property type="component" value="Unassembled WGS sequence"/>
</dbReference>
<dbReference type="Gene3D" id="3.40.190.290">
    <property type="match status" value="1"/>
</dbReference>
<comment type="similarity">
    <text evidence="1">Belongs to the LysR transcriptional regulatory family.</text>
</comment>
<dbReference type="AlphaFoldDB" id="A0A369ARK3"/>
<dbReference type="InterPro" id="IPR000847">
    <property type="entry name" value="LysR_HTH_N"/>
</dbReference>
<dbReference type="Pfam" id="PF00126">
    <property type="entry name" value="HTH_1"/>
    <property type="match status" value="1"/>
</dbReference>
<evidence type="ECO:0000313" key="7">
    <source>
        <dbReference type="Proteomes" id="UP000252174"/>
    </source>
</evidence>
<dbReference type="InterPro" id="IPR036390">
    <property type="entry name" value="WH_DNA-bd_sf"/>
</dbReference>
<dbReference type="PANTHER" id="PTHR30537:SF31">
    <property type="entry name" value="TRANSCRIPTIONAL REGULATOR, LYSR FAMILY"/>
    <property type="match status" value="1"/>
</dbReference>
<dbReference type="InterPro" id="IPR036388">
    <property type="entry name" value="WH-like_DNA-bd_sf"/>
</dbReference>
<dbReference type="FunFam" id="1.10.10.10:FF:000001">
    <property type="entry name" value="LysR family transcriptional regulator"/>
    <property type="match status" value="1"/>
</dbReference>
<proteinExistence type="inferred from homology"/>
<evidence type="ECO:0000256" key="2">
    <source>
        <dbReference type="ARBA" id="ARBA00023015"/>
    </source>
</evidence>
<keyword evidence="2" id="KW-0805">Transcription regulation</keyword>
<dbReference type="PROSITE" id="PS50931">
    <property type="entry name" value="HTH_LYSR"/>
    <property type="match status" value="1"/>
</dbReference>
<keyword evidence="7" id="KW-1185">Reference proteome</keyword>
<dbReference type="GO" id="GO:0003700">
    <property type="term" value="F:DNA-binding transcription factor activity"/>
    <property type="evidence" value="ECO:0007669"/>
    <property type="project" value="InterPro"/>
</dbReference>
<evidence type="ECO:0000259" key="5">
    <source>
        <dbReference type="PROSITE" id="PS50931"/>
    </source>
</evidence>
<keyword evidence="4" id="KW-0804">Transcription</keyword>
<comment type="caution">
    <text evidence="6">The sequence shown here is derived from an EMBL/GenBank/DDBJ whole genome shotgun (WGS) entry which is preliminary data.</text>
</comment>
<dbReference type="SUPFAM" id="SSF46785">
    <property type="entry name" value="Winged helix' DNA-binding domain"/>
    <property type="match status" value="1"/>
</dbReference>
<organism evidence="6 7">
    <name type="scientific">Extensimonas vulgaris</name>
    <dbReference type="NCBI Taxonomy" id="1031594"/>
    <lineage>
        <taxon>Bacteria</taxon>
        <taxon>Pseudomonadati</taxon>
        <taxon>Pseudomonadota</taxon>
        <taxon>Betaproteobacteria</taxon>
        <taxon>Burkholderiales</taxon>
        <taxon>Comamonadaceae</taxon>
        <taxon>Extensimonas</taxon>
    </lineage>
</organism>
<keyword evidence="3 6" id="KW-0238">DNA-binding</keyword>
<reference evidence="6 7" key="1">
    <citation type="submission" date="2018-07" db="EMBL/GenBank/DDBJ databases">
        <title>Genomic Encyclopedia of Type Strains, Phase IV (KMG-IV): sequencing the most valuable type-strain genomes for metagenomic binning, comparative biology and taxonomic classification.</title>
        <authorList>
            <person name="Goeker M."/>
        </authorList>
    </citation>
    <scope>NUCLEOTIDE SEQUENCE [LARGE SCALE GENOMIC DNA]</scope>
    <source>
        <strain evidence="6 7">DSM 100911</strain>
    </source>
</reference>
<sequence>MPQLPDLNDMRYFAEVVERGSFAAAARALGMPTSSLSRRVAALEAALGVRLLQRSTRRLALTEVGAAYLRHCQDLRAAAQAAADTVAQVQTAPRGTVRVSCPVTLAQTVLGELMPDFLARYPEVRVEMQVSNRVVNLIEEGLDVALRVRPTLDDSGSMVVKRLDDAHQILVASPALLARQGTPQTLEALAQLDSIAMSAVDGRCTLRLLGPGGREHSLQYAPRYVVDDLLTLKLAALAGVGMCWLPDYLCADEVRAGRLVHLLPEWAPPPGIVHAVFPSRRGLLPAVRCFLDFLGETLPGRSRMKRDSGVLPNPMSCKFV</sequence>
<accession>A0A369ARK3</accession>
<dbReference type="GO" id="GO:0006351">
    <property type="term" value="P:DNA-templated transcription"/>
    <property type="evidence" value="ECO:0007669"/>
    <property type="project" value="TreeGrafter"/>
</dbReference>
<dbReference type="SUPFAM" id="SSF53850">
    <property type="entry name" value="Periplasmic binding protein-like II"/>
    <property type="match status" value="1"/>
</dbReference>
<evidence type="ECO:0000313" key="6">
    <source>
        <dbReference type="EMBL" id="RCX12000.1"/>
    </source>
</evidence>
<dbReference type="InterPro" id="IPR005119">
    <property type="entry name" value="LysR_subst-bd"/>
</dbReference>
<protein>
    <submittedName>
        <fullName evidence="6">DNA-binding transcriptional LysR family regulator</fullName>
    </submittedName>
</protein>
<dbReference type="EMBL" id="QPJU01000001">
    <property type="protein sequence ID" value="RCX12000.1"/>
    <property type="molecule type" value="Genomic_DNA"/>
</dbReference>
<gene>
    <name evidence="6" type="ORF">DFR45_101538</name>
</gene>
<name>A0A369ARK3_9BURK</name>